<evidence type="ECO:0000313" key="2">
    <source>
        <dbReference type="Proteomes" id="UP000027073"/>
    </source>
</evidence>
<name>A0A067NDC5_PLEO1</name>
<reference evidence="2" key="1">
    <citation type="journal article" date="2014" name="Proc. Natl. Acad. Sci. U.S.A.">
        <title>Extensive sampling of basidiomycete genomes demonstrates inadequacy of the white-rot/brown-rot paradigm for wood decay fungi.</title>
        <authorList>
            <person name="Riley R."/>
            <person name="Salamov A.A."/>
            <person name="Brown D.W."/>
            <person name="Nagy L.G."/>
            <person name="Floudas D."/>
            <person name="Held B.W."/>
            <person name="Levasseur A."/>
            <person name="Lombard V."/>
            <person name="Morin E."/>
            <person name="Otillar R."/>
            <person name="Lindquist E.A."/>
            <person name="Sun H."/>
            <person name="LaButti K.M."/>
            <person name="Schmutz J."/>
            <person name="Jabbour D."/>
            <person name="Luo H."/>
            <person name="Baker S.E."/>
            <person name="Pisabarro A.G."/>
            <person name="Walton J.D."/>
            <person name="Blanchette R.A."/>
            <person name="Henrissat B."/>
            <person name="Martin F."/>
            <person name="Cullen D."/>
            <person name="Hibbett D.S."/>
            <person name="Grigoriev I.V."/>
        </authorList>
    </citation>
    <scope>NUCLEOTIDE SEQUENCE [LARGE SCALE GENOMIC DNA]</scope>
    <source>
        <strain evidence="2">PC15</strain>
    </source>
</reference>
<organism evidence="1 2">
    <name type="scientific">Pleurotus ostreatus (strain PC15)</name>
    <name type="common">Oyster mushroom</name>
    <dbReference type="NCBI Taxonomy" id="1137138"/>
    <lineage>
        <taxon>Eukaryota</taxon>
        <taxon>Fungi</taxon>
        <taxon>Dikarya</taxon>
        <taxon>Basidiomycota</taxon>
        <taxon>Agaricomycotina</taxon>
        <taxon>Agaricomycetes</taxon>
        <taxon>Agaricomycetidae</taxon>
        <taxon>Agaricales</taxon>
        <taxon>Pleurotineae</taxon>
        <taxon>Pleurotaceae</taxon>
        <taxon>Pleurotus</taxon>
    </lineage>
</organism>
<dbReference type="AlphaFoldDB" id="A0A067NDC5"/>
<protein>
    <submittedName>
        <fullName evidence="1">Uncharacterized protein</fullName>
    </submittedName>
</protein>
<dbReference type="HOGENOM" id="CLU_2850696_0_0_1"/>
<dbReference type="EMBL" id="KL198011">
    <property type="protein sequence ID" value="KDQ24965.1"/>
    <property type="molecule type" value="Genomic_DNA"/>
</dbReference>
<dbReference type="Proteomes" id="UP000027073">
    <property type="component" value="Unassembled WGS sequence"/>
</dbReference>
<dbReference type="VEuPathDB" id="FungiDB:PLEOSDRAFT_1078905"/>
<gene>
    <name evidence="1" type="ORF">PLEOSDRAFT_1078905</name>
</gene>
<accession>A0A067NDC5</accession>
<proteinExistence type="predicted"/>
<dbReference type="InParanoid" id="A0A067NDC5"/>
<evidence type="ECO:0000313" key="1">
    <source>
        <dbReference type="EMBL" id="KDQ24965.1"/>
    </source>
</evidence>
<sequence>MCISVFCDPFFWQLRTQNAGVEIEHTNGPQVTNAFYQKPCTVVVAPLTGQGEQSLAAHEATRFLR</sequence>